<evidence type="ECO:0000313" key="1">
    <source>
        <dbReference type="EMBL" id="KAJ0172345.1"/>
    </source>
</evidence>
<protein>
    <submittedName>
        <fullName evidence="1">Uncharacterized protein</fullName>
    </submittedName>
</protein>
<evidence type="ECO:0000313" key="2">
    <source>
        <dbReference type="Proteomes" id="UP000824533"/>
    </source>
</evidence>
<organism evidence="1 2">
    <name type="scientific">Dendrolimus kikuchii</name>
    <dbReference type="NCBI Taxonomy" id="765133"/>
    <lineage>
        <taxon>Eukaryota</taxon>
        <taxon>Metazoa</taxon>
        <taxon>Ecdysozoa</taxon>
        <taxon>Arthropoda</taxon>
        <taxon>Hexapoda</taxon>
        <taxon>Insecta</taxon>
        <taxon>Pterygota</taxon>
        <taxon>Neoptera</taxon>
        <taxon>Endopterygota</taxon>
        <taxon>Lepidoptera</taxon>
        <taxon>Glossata</taxon>
        <taxon>Ditrysia</taxon>
        <taxon>Bombycoidea</taxon>
        <taxon>Lasiocampidae</taxon>
        <taxon>Dendrolimus</taxon>
    </lineage>
</organism>
<dbReference type="Proteomes" id="UP000824533">
    <property type="component" value="Linkage Group LG22"/>
</dbReference>
<gene>
    <name evidence="1" type="ORF">K1T71_012318</name>
</gene>
<comment type="caution">
    <text evidence="1">The sequence shown here is derived from an EMBL/GenBank/DDBJ whole genome shotgun (WGS) entry which is preliminary data.</text>
</comment>
<keyword evidence="2" id="KW-1185">Reference proteome</keyword>
<dbReference type="EMBL" id="CM034408">
    <property type="protein sequence ID" value="KAJ0172345.1"/>
    <property type="molecule type" value="Genomic_DNA"/>
</dbReference>
<proteinExistence type="predicted"/>
<accession>A0ACC1CLG6</accession>
<name>A0ACC1CLG6_9NEOP</name>
<sequence>MIANSRVPKLNVLISHAASVKLLRLSKTVIYLFRLYQIIFCIDLGFFEYKTFKTKLFCRIIAILQTIAIYSYCVILLFKSEDYATAGCFTIFMTQYFLIVCVMNFNTKGTSFQKFLNTLLAIDTQLNFRRFNHIGAKILVFIILSTASRIAAVIGYCRWYFHVCASPWDMFFFNLLPNISLDTIFIFYYSIFYSVYLRLIKLTTILNKKDTNIVSCHFLYKFIAENTSKVKYSFDIAFVIAVVFYVPVVMSAIFNSLVEFKVHGWDVLLGMSLRYFTLFQSAMILFAAPLSAHMLSFQTEKMRIVLLDMLLEEQDDTRYRDIRRLIDYIAARPFKLRACNVVPLDASLPIIILNLCVTYLIVIVQFNHIY</sequence>
<reference evidence="1 2" key="1">
    <citation type="journal article" date="2021" name="Front. Genet.">
        <title>Chromosome-Level Genome Assembly Reveals Significant Gene Expansion in the Toll and IMD Signaling Pathways of Dendrolimus kikuchii.</title>
        <authorList>
            <person name="Zhou J."/>
            <person name="Wu P."/>
            <person name="Xiong Z."/>
            <person name="Liu N."/>
            <person name="Zhao N."/>
            <person name="Ji M."/>
            <person name="Qiu Y."/>
            <person name="Yang B."/>
        </authorList>
    </citation>
    <scope>NUCLEOTIDE SEQUENCE [LARGE SCALE GENOMIC DNA]</scope>
    <source>
        <strain evidence="1">Ann1</strain>
    </source>
</reference>